<reference evidence="1 2" key="1">
    <citation type="submission" date="2023-10" db="EMBL/GenBank/DDBJ databases">
        <authorList>
            <person name="Venkata Ramana C."/>
            <person name="Sasikala C."/>
            <person name="Dhurka M."/>
        </authorList>
    </citation>
    <scope>NUCLEOTIDE SEQUENCE [LARGE SCALE GENOMIC DNA]</scope>
    <source>
        <strain evidence="1 2">KCTC 32151</strain>
    </source>
</reference>
<organism evidence="1 2">
    <name type="scientific">Nitratireductor aquimarinus</name>
    <dbReference type="NCBI Taxonomy" id="889300"/>
    <lineage>
        <taxon>Bacteria</taxon>
        <taxon>Pseudomonadati</taxon>
        <taxon>Pseudomonadota</taxon>
        <taxon>Alphaproteobacteria</taxon>
        <taxon>Hyphomicrobiales</taxon>
        <taxon>Phyllobacteriaceae</taxon>
        <taxon>Nitratireductor</taxon>
    </lineage>
</organism>
<accession>A0ABU4AJX1</accession>
<evidence type="ECO:0000313" key="1">
    <source>
        <dbReference type="EMBL" id="MDV6226539.1"/>
    </source>
</evidence>
<dbReference type="PROSITE" id="PS51257">
    <property type="entry name" value="PROKAR_LIPOPROTEIN"/>
    <property type="match status" value="1"/>
</dbReference>
<dbReference type="Proteomes" id="UP001185659">
    <property type="component" value="Unassembled WGS sequence"/>
</dbReference>
<proteinExistence type="predicted"/>
<dbReference type="EMBL" id="JAWLIP010000004">
    <property type="protein sequence ID" value="MDV6226539.1"/>
    <property type="molecule type" value="Genomic_DNA"/>
</dbReference>
<sequence>MRLKPGALAIAAALSVAGCSTTKPVTVTSDGLRDVVGTSLIGARGATVDDHRKIDETAAGLCGGGIWSPTECARHGRETQD</sequence>
<comment type="caution">
    <text evidence="1">The sequence shown here is derived from an EMBL/GenBank/DDBJ whole genome shotgun (WGS) entry which is preliminary data.</text>
</comment>
<dbReference type="RefSeq" id="WP_206552727.1">
    <property type="nucleotide sequence ID" value="NZ_JAWLIP010000004.1"/>
</dbReference>
<keyword evidence="2" id="KW-1185">Reference proteome</keyword>
<evidence type="ECO:0000313" key="2">
    <source>
        <dbReference type="Proteomes" id="UP001185659"/>
    </source>
</evidence>
<protein>
    <submittedName>
        <fullName evidence="1">Uncharacterized protein</fullName>
    </submittedName>
</protein>
<name>A0ABU4AJX1_9HYPH</name>
<gene>
    <name evidence="1" type="ORF">R2G56_09615</name>
</gene>